<accession>A0A146KC34</accession>
<sequence>TINKIEFGLQIKQFIQQNTKIYLSTEKEVFDQLQMMSKSLKRGIWQYVGSQLKIEAEAAKNFYHNTWSRQFYEKLGSAQVKLQNLIELHPSLDNTKIVDIYLESNLGMYSRRQLSQLLYKIRKNECYKKMDGFSINIEECVVFQDVFKLVNCN</sequence>
<protein>
    <submittedName>
        <fullName evidence="1">Uncharacterized protein</fullName>
    </submittedName>
</protein>
<dbReference type="AlphaFoldDB" id="A0A146KC34"/>
<dbReference type="EMBL" id="GDID01003132">
    <property type="protein sequence ID" value="JAP93474.1"/>
    <property type="molecule type" value="Transcribed_RNA"/>
</dbReference>
<reference evidence="1" key="1">
    <citation type="submission" date="2015-07" db="EMBL/GenBank/DDBJ databases">
        <title>Adaptation to a free-living lifestyle via gene acquisitions in the diplomonad Trepomonas sp. PC1.</title>
        <authorList>
            <person name="Xu F."/>
            <person name="Jerlstrom-Hultqvist J."/>
            <person name="Kolisko M."/>
            <person name="Simpson A.G.B."/>
            <person name="Roger A.J."/>
            <person name="Svard S.G."/>
            <person name="Andersson J.O."/>
        </authorList>
    </citation>
    <scope>NUCLEOTIDE SEQUENCE</scope>
    <source>
        <strain evidence="1">PC1</strain>
    </source>
</reference>
<feature type="non-terminal residue" evidence="1">
    <location>
        <position position="1"/>
    </location>
</feature>
<gene>
    <name evidence="1" type="ORF">TPC1_14237</name>
</gene>
<evidence type="ECO:0000313" key="1">
    <source>
        <dbReference type="EMBL" id="JAP93474.1"/>
    </source>
</evidence>
<organism evidence="1">
    <name type="scientific">Trepomonas sp. PC1</name>
    <dbReference type="NCBI Taxonomy" id="1076344"/>
    <lineage>
        <taxon>Eukaryota</taxon>
        <taxon>Metamonada</taxon>
        <taxon>Diplomonadida</taxon>
        <taxon>Hexamitidae</taxon>
        <taxon>Hexamitinae</taxon>
        <taxon>Trepomonas</taxon>
    </lineage>
</organism>
<proteinExistence type="predicted"/>
<name>A0A146KC34_9EUKA</name>